<comment type="caution">
    <text evidence="3">The sequence shown here is derived from an EMBL/GenBank/DDBJ whole genome shotgun (WGS) entry which is preliminary data.</text>
</comment>
<dbReference type="Proteomes" id="UP000473574">
    <property type="component" value="Unassembled WGS sequence"/>
</dbReference>
<feature type="domain" description="DUF4114" evidence="2">
    <location>
        <begin position="146"/>
        <end position="209"/>
    </location>
</feature>
<evidence type="ECO:0000259" key="2">
    <source>
        <dbReference type="Pfam" id="PF13448"/>
    </source>
</evidence>
<dbReference type="Pfam" id="PF13448">
    <property type="entry name" value="DUF4114"/>
    <property type="match status" value="1"/>
</dbReference>
<reference evidence="3 4" key="1">
    <citation type="journal article" date="2020" name="Microb. Ecol.">
        <title>Ecogenomics of the Marine Benthic Filamentous Cyanobacterium Adonisia.</title>
        <authorList>
            <person name="Walter J.M."/>
            <person name="Coutinho F.H."/>
            <person name="Leomil L."/>
            <person name="Hargreaves P.I."/>
            <person name="Campeao M.E."/>
            <person name="Vieira V.V."/>
            <person name="Silva B.S."/>
            <person name="Fistarol G.O."/>
            <person name="Salomon P.S."/>
            <person name="Sawabe T."/>
            <person name="Mino S."/>
            <person name="Hosokawa M."/>
            <person name="Miyashita H."/>
            <person name="Maruyama F."/>
            <person name="van Verk M.C."/>
            <person name="Dutilh B.E."/>
            <person name="Thompson C.C."/>
            <person name="Thompson F.L."/>
        </authorList>
    </citation>
    <scope>NUCLEOTIDE SEQUENCE [LARGE SCALE GENOMIC DNA]</scope>
    <source>
        <strain evidence="3 4">CCMR0082</strain>
    </source>
</reference>
<evidence type="ECO:0000256" key="1">
    <source>
        <dbReference type="SAM" id="SignalP"/>
    </source>
</evidence>
<gene>
    <name evidence="3" type="ORF">D0962_03175</name>
</gene>
<name>A0A6M0S013_9CYAN</name>
<sequence>MSIKFTQVFTSCCAALMAATVFTPGAEAASLSKVAYEQQLGHRYGLSYAQWSLFNRLATNQEGSAISDAALNPVSLDDVTWETGVDNIEVFFINEGAAIRSQLFYSTDAGHHLNTIWNDIASPYSLIPEADGPLSLGQGKSLGAMPNGTVVDFFLQADGNLFGMDASKNPDDEAHIASYKSGEFLLLGFEDRIGRRNDRDFNDVVIAIRGFNSPAADVIPTPVVTPPVTLPVTPPVLPAVTQSVMPTVSEPATQSVPEPMGTAAVLGMGLFGLMYLHRP</sequence>
<dbReference type="AlphaFoldDB" id="A0A6M0S013"/>
<feature type="chain" id="PRO_5026757580" evidence="1">
    <location>
        <begin position="29"/>
        <end position="279"/>
    </location>
</feature>
<evidence type="ECO:0000313" key="4">
    <source>
        <dbReference type="Proteomes" id="UP000473574"/>
    </source>
</evidence>
<dbReference type="EMBL" id="QZCE01000001">
    <property type="protein sequence ID" value="NEZ61785.1"/>
    <property type="molecule type" value="Genomic_DNA"/>
</dbReference>
<organism evidence="3 4">
    <name type="scientific">Adonisia turfae CCMR0082</name>
    <dbReference type="NCBI Taxonomy" id="2304604"/>
    <lineage>
        <taxon>Bacteria</taxon>
        <taxon>Bacillati</taxon>
        <taxon>Cyanobacteriota</taxon>
        <taxon>Adonisia</taxon>
        <taxon>Adonisia turfae</taxon>
    </lineage>
</organism>
<dbReference type="InterPro" id="IPR025193">
    <property type="entry name" value="DUF4114"/>
</dbReference>
<evidence type="ECO:0000313" key="3">
    <source>
        <dbReference type="EMBL" id="NEZ61785.1"/>
    </source>
</evidence>
<feature type="signal peptide" evidence="1">
    <location>
        <begin position="1"/>
        <end position="28"/>
    </location>
</feature>
<accession>A0A6M0S013</accession>
<protein>
    <submittedName>
        <fullName evidence="3">DUF4114 domain-containing protein</fullName>
    </submittedName>
</protein>
<proteinExistence type="predicted"/>
<keyword evidence="1" id="KW-0732">Signal</keyword>